<dbReference type="PANTHER" id="PTHR43461">
    <property type="entry name" value="TRANSMEMBRANE PROTEIN 256"/>
    <property type="match status" value="1"/>
</dbReference>
<dbReference type="InterPro" id="IPR006696">
    <property type="entry name" value="DUF423"/>
</dbReference>
<dbReference type="GO" id="GO:0016020">
    <property type="term" value="C:membrane"/>
    <property type="evidence" value="ECO:0007669"/>
    <property type="project" value="UniProtKB-SubCell"/>
</dbReference>
<feature type="transmembrane region" description="Helical" evidence="5">
    <location>
        <begin position="94"/>
        <end position="115"/>
    </location>
</feature>
<sequence length="117" mass="12402">MSNFYWKAASALGATGVGLAAFGSHGLAKYVDDPNKIKSWSTAAHFQLLNSVALLVLSSTPRRVHPAAMPLILGGTVAFSGSIYLLTLKKREQFRFLGPITPLGGVLLMGGWAALML</sequence>
<comment type="subcellular location">
    <subcellularLocation>
        <location evidence="1">Membrane</location>
        <topology evidence="1">Multi-pass membrane protein</topology>
    </subcellularLocation>
</comment>
<organism evidence="6 7">
    <name type="scientific">Hesseltinella vesiculosa</name>
    <dbReference type="NCBI Taxonomy" id="101127"/>
    <lineage>
        <taxon>Eukaryota</taxon>
        <taxon>Fungi</taxon>
        <taxon>Fungi incertae sedis</taxon>
        <taxon>Mucoromycota</taxon>
        <taxon>Mucoromycotina</taxon>
        <taxon>Mucoromycetes</taxon>
        <taxon>Mucorales</taxon>
        <taxon>Cunninghamellaceae</taxon>
        <taxon>Hesseltinella</taxon>
    </lineage>
</organism>
<protein>
    <submittedName>
        <fullName evidence="6">DUF423-domain-containing protein</fullName>
    </submittedName>
</protein>
<dbReference type="Pfam" id="PF04241">
    <property type="entry name" value="DUF423"/>
    <property type="match status" value="1"/>
</dbReference>
<proteinExistence type="predicted"/>
<dbReference type="Proteomes" id="UP000242146">
    <property type="component" value="Unassembled WGS sequence"/>
</dbReference>
<evidence type="ECO:0000256" key="2">
    <source>
        <dbReference type="ARBA" id="ARBA00022692"/>
    </source>
</evidence>
<keyword evidence="4 5" id="KW-0472">Membrane</keyword>
<accession>A0A1X2GMD7</accession>
<evidence type="ECO:0000256" key="1">
    <source>
        <dbReference type="ARBA" id="ARBA00004141"/>
    </source>
</evidence>
<dbReference type="EMBL" id="MCGT01000009">
    <property type="protein sequence ID" value="ORX57066.1"/>
    <property type="molecule type" value="Genomic_DNA"/>
</dbReference>
<reference evidence="6 7" key="1">
    <citation type="submission" date="2016-07" db="EMBL/GenBank/DDBJ databases">
        <title>Pervasive Adenine N6-methylation of Active Genes in Fungi.</title>
        <authorList>
            <consortium name="DOE Joint Genome Institute"/>
            <person name="Mondo S.J."/>
            <person name="Dannebaum R.O."/>
            <person name="Kuo R.C."/>
            <person name="Labutti K."/>
            <person name="Haridas S."/>
            <person name="Kuo A."/>
            <person name="Salamov A."/>
            <person name="Ahrendt S.R."/>
            <person name="Lipzen A."/>
            <person name="Sullivan W."/>
            <person name="Andreopoulos W.B."/>
            <person name="Clum A."/>
            <person name="Lindquist E."/>
            <person name="Daum C."/>
            <person name="Ramamoorthy G.K."/>
            <person name="Gryganskyi A."/>
            <person name="Culley D."/>
            <person name="Magnuson J.K."/>
            <person name="James T.Y."/>
            <person name="O'Malley M.A."/>
            <person name="Stajich J.E."/>
            <person name="Spatafora J.W."/>
            <person name="Visel A."/>
            <person name="Grigoriev I.V."/>
        </authorList>
    </citation>
    <scope>NUCLEOTIDE SEQUENCE [LARGE SCALE GENOMIC DNA]</scope>
    <source>
        <strain evidence="6 7">NRRL 3301</strain>
    </source>
</reference>
<gene>
    <name evidence="6" type="ORF">DM01DRAFT_1334623</name>
</gene>
<dbReference type="AlphaFoldDB" id="A0A1X2GMD7"/>
<evidence type="ECO:0000256" key="3">
    <source>
        <dbReference type="ARBA" id="ARBA00022989"/>
    </source>
</evidence>
<evidence type="ECO:0000256" key="4">
    <source>
        <dbReference type="ARBA" id="ARBA00023136"/>
    </source>
</evidence>
<name>A0A1X2GMD7_9FUNG</name>
<dbReference type="PANTHER" id="PTHR43461:SF1">
    <property type="entry name" value="TRANSMEMBRANE PROTEIN 256"/>
    <property type="match status" value="1"/>
</dbReference>
<evidence type="ECO:0000313" key="7">
    <source>
        <dbReference type="Proteomes" id="UP000242146"/>
    </source>
</evidence>
<keyword evidence="2 5" id="KW-0812">Transmembrane</keyword>
<evidence type="ECO:0000313" key="6">
    <source>
        <dbReference type="EMBL" id="ORX57066.1"/>
    </source>
</evidence>
<keyword evidence="3 5" id="KW-1133">Transmembrane helix</keyword>
<keyword evidence="7" id="KW-1185">Reference proteome</keyword>
<comment type="caution">
    <text evidence="6">The sequence shown here is derived from an EMBL/GenBank/DDBJ whole genome shotgun (WGS) entry which is preliminary data.</text>
</comment>
<evidence type="ECO:0000256" key="5">
    <source>
        <dbReference type="SAM" id="Phobius"/>
    </source>
</evidence>
<feature type="transmembrane region" description="Helical" evidence="5">
    <location>
        <begin position="67"/>
        <end position="87"/>
    </location>
</feature>
<dbReference type="OrthoDB" id="269173at2759"/>